<feature type="domain" description="TonB C-terminal" evidence="2">
    <location>
        <begin position="369"/>
        <end position="430"/>
    </location>
</feature>
<accession>A0ABR8M0R3</accession>
<comment type="caution">
    <text evidence="4">The sequence shown here is derived from an EMBL/GenBank/DDBJ whole genome shotgun (WGS) entry which is preliminary data.</text>
</comment>
<evidence type="ECO:0000313" key="5">
    <source>
        <dbReference type="Proteomes" id="UP000627521"/>
    </source>
</evidence>
<evidence type="ECO:0000256" key="1">
    <source>
        <dbReference type="SAM" id="Phobius"/>
    </source>
</evidence>
<keyword evidence="5" id="KW-1185">Reference proteome</keyword>
<feature type="transmembrane region" description="Helical" evidence="1">
    <location>
        <begin position="6"/>
        <end position="22"/>
    </location>
</feature>
<organism evidence="4 5">
    <name type="scientific">Olleya marilimosa</name>
    <dbReference type="NCBI Taxonomy" id="272164"/>
    <lineage>
        <taxon>Bacteria</taxon>
        <taxon>Pseudomonadati</taxon>
        <taxon>Bacteroidota</taxon>
        <taxon>Flavobacteriia</taxon>
        <taxon>Flavobacteriales</taxon>
        <taxon>Flavobacteriaceae</taxon>
    </lineage>
</organism>
<feature type="transmembrane region" description="Helical" evidence="1">
    <location>
        <begin position="264"/>
        <end position="281"/>
    </location>
</feature>
<proteinExistence type="predicted"/>
<feature type="transmembrane region" description="Helical" evidence="1">
    <location>
        <begin position="87"/>
        <end position="110"/>
    </location>
</feature>
<dbReference type="Gene3D" id="3.30.1150.10">
    <property type="match status" value="1"/>
</dbReference>
<evidence type="ECO:0000259" key="2">
    <source>
        <dbReference type="Pfam" id="PF03544"/>
    </source>
</evidence>
<dbReference type="RefSeq" id="WP_191101523.1">
    <property type="nucleotide sequence ID" value="NZ_JACXXH010000006.1"/>
</dbReference>
<keyword evidence="1" id="KW-0812">Transmembrane</keyword>
<gene>
    <name evidence="4" type="ORF">IEG06_11680</name>
</gene>
<evidence type="ECO:0000313" key="4">
    <source>
        <dbReference type="EMBL" id="MBD3864113.1"/>
    </source>
</evidence>
<dbReference type="PANTHER" id="PTHR34978:SF3">
    <property type="entry name" value="SLR0241 PROTEIN"/>
    <property type="match status" value="1"/>
</dbReference>
<dbReference type="Pfam" id="PF05569">
    <property type="entry name" value="Peptidase_M56"/>
    <property type="match status" value="1"/>
</dbReference>
<feature type="transmembrane region" description="Helical" evidence="1">
    <location>
        <begin position="34"/>
        <end position="51"/>
    </location>
</feature>
<dbReference type="Proteomes" id="UP000627521">
    <property type="component" value="Unassembled WGS sequence"/>
</dbReference>
<sequence>MLYLIFQCILFQLLFLIVYDLFLKRNTFFSYNRWYLLITSALSIVIPFIKIDSFNTLLDSNSIIVLPEIVLGSLNNQSKTNYSDDTVVSLMTVANGYVLITIIIFSVFVIKLFKILKLIHQNPRTIQDNLTIVHLKETNTAFSFFNFIFLGDTLSSTERQSIFEHEKIHAIQKHSIDLLWFEVLKIVLWFNPLVYAYQIRISNIHEYLADQKAVKTSKSEYYQQLLQQVFSVKTCAFINPFFKQSLIKKRIIMLQKSKTKQSHVVKYLLLVPMVLGMLVYSSCSNETESYQEAIVSVKTEKIVVNDSTSLDVDIPFSTIDQAPLLEACKTLVDKDQQKKCFSDQVSKHVLKNFNTKLADNLDLKKGLTKVFVSFKISKTGAIIDVISRAEHPDLEVEANRVINGLPKMIPGMHEGKAVDVAYGLPIAFKIN</sequence>
<dbReference type="Pfam" id="PF03544">
    <property type="entry name" value="TonB_C"/>
    <property type="match status" value="1"/>
</dbReference>
<protein>
    <submittedName>
        <fullName evidence="4">Energy transducer TonB</fullName>
    </submittedName>
</protein>
<evidence type="ECO:0000259" key="3">
    <source>
        <dbReference type="Pfam" id="PF05569"/>
    </source>
</evidence>
<reference evidence="4 5" key="1">
    <citation type="submission" date="2020-09" db="EMBL/GenBank/DDBJ databases">
        <title>Bacillus nautilus sp. nov., Chryseoglobus crepusculi sp. nov, and Psychrobacter noctis sp. nov., isolated from deep-sea sponges from the equatorial Atlantic.</title>
        <authorList>
            <person name="Stennett H.L."/>
            <person name="Williams S.E."/>
        </authorList>
    </citation>
    <scope>NUCLEOTIDE SEQUENCE [LARGE SCALE GENOMIC DNA]</scope>
    <source>
        <strain evidence="4 5">28M-24</strain>
    </source>
</reference>
<dbReference type="InterPro" id="IPR008756">
    <property type="entry name" value="Peptidase_M56"/>
</dbReference>
<name>A0ABR8M0R3_9FLAO</name>
<dbReference type="InterPro" id="IPR052173">
    <property type="entry name" value="Beta-lactam_resp_regulator"/>
</dbReference>
<keyword evidence="1" id="KW-1133">Transmembrane helix</keyword>
<dbReference type="PANTHER" id="PTHR34978">
    <property type="entry name" value="POSSIBLE SENSOR-TRANSDUCER PROTEIN BLAR"/>
    <property type="match status" value="1"/>
</dbReference>
<dbReference type="InterPro" id="IPR037682">
    <property type="entry name" value="TonB_C"/>
</dbReference>
<dbReference type="EMBL" id="JACXXH010000006">
    <property type="protein sequence ID" value="MBD3864113.1"/>
    <property type="molecule type" value="Genomic_DNA"/>
</dbReference>
<keyword evidence="1" id="KW-0472">Membrane</keyword>
<feature type="domain" description="Peptidase M56" evidence="3">
    <location>
        <begin position="153"/>
        <end position="254"/>
    </location>
</feature>